<dbReference type="Proteomes" id="UP001320691">
    <property type="component" value="Unassembled WGS sequence"/>
</dbReference>
<dbReference type="EMBL" id="JANUEK010000001">
    <property type="protein sequence ID" value="MCS4278579.1"/>
    <property type="molecule type" value="Genomic_DNA"/>
</dbReference>
<evidence type="ECO:0000313" key="2">
    <source>
        <dbReference type="EMBL" id="MCS4278579.1"/>
    </source>
</evidence>
<protein>
    <recommendedName>
        <fullName evidence="4">Secreted protein</fullName>
    </recommendedName>
</protein>
<feature type="signal peptide" evidence="1">
    <location>
        <begin position="1"/>
        <end position="24"/>
    </location>
</feature>
<gene>
    <name evidence="2" type="ORF">M2412_000540</name>
</gene>
<reference evidence="2" key="1">
    <citation type="submission" date="2022-08" db="EMBL/GenBank/DDBJ databases">
        <title>Genomic analyses of the natural microbiome of Caenorhabditis elegans.</title>
        <authorList>
            <person name="Samuel B."/>
        </authorList>
    </citation>
    <scope>NUCLEOTIDE SEQUENCE</scope>
    <source>
        <strain evidence="2">BIGb0277</strain>
    </source>
</reference>
<evidence type="ECO:0000313" key="3">
    <source>
        <dbReference type="Proteomes" id="UP001320691"/>
    </source>
</evidence>
<proteinExistence type="predicted"/>
<dbReference type="AlphaFoldDB" id="A0AAW5PEZ4"/>
<comment type="caution">
    <text evidence="2">The sequence shown here is derived from an EMBL/GenBank/DDBJ whole genome shotgun (WGS) entry which is preliminary data.</text>
</comment>
<name>A0AAW5PEZ4_9GAMM</name>
<organism evidence="2 3">
    <name type="scientific">Stenotrophomonas rhizophila</name>
    <dbReference type="NCBI Taxonomy" id="216778"/>
    <lineage>
        <taxon>Bacteria</taxon>
        <taxon>Pseudomonadati</taxon>
        <taxon>Pseudomonadota</taxon>
        <taxon>Gammaproteobacteria</taxon>
        <taxon>Lysobacterales</taxon>
        <taxon>Lysobacteraceae</taxon>
        <taxon>Stenotrophomonas</taxon>
    </lineage>
</organism>
<accession>A0AAW5PEZ4</accession>
<keyword evidence="1" id="KW-0732">Signal</keyword>
<dbReference type="RefSeq" id="WP_259259358.1">
    <property type="nucleotide sequence ID" value="NZ_JANUEK010000001.1"/>
</dbReference>
<feature type="chain" id="PRO_5043969477" description="Secreted protein" evidence="1">
    <location>
        <begin position="25"/>
        <end position="163"/>
    </location>
</feature>
<sequence>MSRMYRLLAIAVLASLPLAAQASADGKGRDAAVAITADAPVAEQLANVERALGSEAYSEISMEDKSRVQAAVSRIRNRMGDRERMNQLPEQQRTEIFNDQEVVNTIMTRAKADSRMVCRRERATGSNMNKSVCMTVAQRREAMERAKSLMDDPRRLAPKEMTL</sequence>
<evidence type="ECO:0000256" key="1">
    <source>
        <dbReference type="SAM" id="SignalP"/>
    </source>
</evidence>
<evidence type="ECO:0008006" key="4">
    <source>
        <dbReference type="Google" id="ProtNLM"/>
    </source>
</evidence>